<proteinExistence type="inferred from homology"/>
<evidence type="ECO:0000256" key="4">
    <source>
        <dbReference type="ARBA" id="ARBA00023180"/>
    </source>
</evidence>
<dbReference type="GO" id="GO:0006508">
    <property type="term" value="P:proteolysis"/>
    <property type="evidence" value="ECO:0007669"/>
    <property type="project" value="InterPro"/>
</dbReference>
<dbReference type="GO" id="GO:0005886">
    <property type="term" value="C:plasma membrane"/>
    <property type="evidence" value="ECO:0007669"/>
    <property type="project" value="TreeGrafter"/>
</dbReference>
<keyword evidence="4" id="KW-0325">Glycoprotein</keyword>
<evidence type="ECO:0000256" key="2">
    <source>
        <dbReference type="ARBA" id="ARBA00022729"/>
    </source>
</evidence>
<evidence type="ECO:0008006" key="9">
    <source>
        <dbReference type="Google" id="ProtNLM"/>
    </source>
</evidence>
<keyword evidence="2 6" id="KW-0732">Signal</keyword>
<dbReference type="InterPro" id="IPR001548">
    <property type="entry name" value="Peptidase_M2"/>
</dbReference>
<protein>
    <recommendedName>
        <fullName evidence="9">Angiotensin-converting enzyme</fullName>
    </recommendedName>
</protein>
<evidence type="ECO:0000313" key="7">
    <source>
        <dbReference type="EnsemblMetazoa" id="GAUT050609-PA"/>
    </source>
</evidence>
<dbReference type="STRING" id="7395.A0A1A9VXA6"/>
<evidence type="ECO:0000256" key="1">
    <source>
        <dbReference type="ARBA" id="ARBA00008139"/>
    </source>
</evidence>
<dbReference type="PROSITE" id="PS52011">
    <property type="entry name" value="PEPTIDASE_M2"/>
    <property type="match status" value="2"/>
</dbReference>
<keyword evidence="3 5" id="KW-1015">Disulfide bond</keyword>
<evidence type="ECO:0000313" key="8">
    <source>
        <dbReference type="Proteomes" id="UP000078200"/>
    </source>
</evidence>
<comment type="caution">
    <text evidence="5">Lacks conserved residue(s) required for the propagation of feature annotation.</text>
</comment>
<dbReference type="Pfam" id="PF01401">
    <property type="entry name" value="Peptidase_M2"/>
    <property type="match status" value="2"/>
</dbReference>
<dbReference type="VEuPathDB" id="VectorBase:GAUT050609"/>
<dbReference type="PANTHER" id="PTHR10514:SF44">
    <property type="entry name" value="ANGIOTENSIN-CONVERTING ENZYME-RELATED"/>
    <property type="match status" value="1"/>
</dbReference>
<dbReference type="GO" id="GO:0005615">
    <property type="term" value="C:extracellular space"/>
    <property type="evidence" value="ECO:0007669"/>
    <property type="project" value="TreeGrafter"/>
</dbReference>
<name>A0A1A9VXA6_GLOAU</name>
<evidence type="ECO:0000256" key="5">
    <source>
        <dbReference type="PROSITE-ProRule" id="PRU01355"/>
    </source>
</evidence>
<dbReference type="Proteomes" id="UP000078200">
    <property type="component" value="Unassembled WGS sequence"/>
</dbReference>
<dbReference type="GO" id="GO:0008237">
    <property type="term" value="F:metallopeptidase activity"/>
    <property type="evidence" value="ECO:0007669"/>
    <property type="project" value="InterPro"/>
</dbReference>
<evidence type="ECO:0000256" key="6">
    <source>
        <dbReference type="SAM" id="SignalP"/>
    </source>
</evidence>
<dbReference type="SUPFAM" id="SSF55486">
    <property type="entry name" value="Metalloproteases ('zincins'), catalytic domain"/>
    <property type="match status" value="2"/>
</dbReference>
<dbReference type="PANTHER" id="PTHR10514">
    <property type="entry name" value="ANGIOTENSIN-CONVERTING ENZYME"/>
    <property type="match status" value="1"/>
</dbReference>
<organism evidence="7 8">
    <name type="scientific">Glossina austeni</name>
    <name type="common">Savannah tsetse fly</name>
    <dbReference type="NCBI Taxonomy" id="7395"/>
    <lineage>
        <taxon>Eukaryota</taxon>
        <taxon>Metazoa</taxon>
        <taxon>Ecdysozoa</taxon>
        <taxon>Arthropoda</taxon>
        <taxon>Hexapoda</taxon>
        <taxon>Insecta</taxon>
        <taxon>Pterygota</taxon>
        <taxon>Neoptera</taxon>
        <taxon>Endopterygota</taxon>
        <taxon>Diptera</taxon>
        <taxon>Brachycera</taxon>
        <taxon>Muscomorpha</taxon>
        <taxon>Hippoboscoidea</taxon>
        <taxon>Glossinidae</taxon>
        <taxon>Glossina</taxon>
    </lineage>
</organism>
<feature type="signal peptide" evidence="6">
    <location>
        <begin position="1"/>
        <end position="23"/>
    </location>
</feature>
<feature type="chain" id="PRO_5008399794" description="Angiotensin-converting enzyme" evidence="6">
    <location>
        <begin position="24"/>
        <end position="293"/>
    </location>
</feature>
<dbReference type="EnsemblMetazoa" id="GAUT050609-RA">
    <property type="protein sequence ID" value="GAUT050609-PA"/>
    <property type="gene ID" value="GAUT050609"/>
</dbReference>
<sequence>MKILFSNSRDIFILFITLSLSTSLPHSEVALQKFLDEVNNRLAIVYNRNVLANWQTEIKGANDLVALLQSEVSAQDIMRYISSISSKVKFFKNQNITSENWRRQLSLLPQVGYEILPREDLEFLHAITSNLTLVYKNAKLCSFQNREQCNLTLVPDIQNILKNSKNVLEIEYYWREKHRKTALTNKEDFQTLVDLYRKTAKLNEYIKEDDEKPLDLCDLSQKAIVGEKLRQVMSLGSSKPPKEIIKILFGKNEISMNGLLAYYKPLNDWFFDQNRLNYYEIGWQRSESEIYVV</sequence>
<feature type="disulfide bond" evidence="5">
    <location>
        <begin position="141"/>
        <end position="149"/>
    </location>
</feature>
<comment type="similarity">
    <text evidence="1 5">Belongs to the peptidase M2 family.</text>
</comment>
<evidence type="ECO:0000256" key="3">
    <source>
        <dbReference type="ARBA" id="ARBA00023157"/>
    </source>
</evidence>
<dbReference type="GO" id="GO:0008241">
    <property type="term" value="F:peptidyl-dipeptidase activity"/>
    <property type="evidence" value="ECO:0007669"/>
    <property type="project" value="InterPro"/>
</dbReference>
<dbReference type="AlphaFoldDB" id="A0A1A9VXA6"/>
<reference evidence="7" key="1">
    <citation type="submission" date="2020-05" db="UniProtKB">
        <authorList>
            <consortium name="EnsemblMetazoa"/>
        </authorList>
    </citation>
    <scope>IDENTIFICATION</scope>
    <source>
        <strain evidence="7">TTRI</strain>
    </source>
</reference>
<accession>A0A1A9VXA6</accession>
<keyword evidence="8" id="KW-1185">Reference proteome</keyword>